<feature type="transmembrane region" description="Helical" evidence="3">
    <location>
        <begin position="277"/>
        <end position="296"/>
    </location>
</feature>
<dbReference type="Gene3D" id="1.20.1250.20">
    <property type="entry name" value="MFS general substrate transporter like domains"/>
    <property type="match status" value="2"/>
</dbReference>
<organism evidence="4 5">
    <name type="scientific">Pseudopithomyces chartarum</name>
    <dbReference type="NCBI Taxonomy" id="1892770"/>
    <lineage>
        <taxon>Eukaryota</taxon>
        <taxon>Fungi</taxon>
        <taxon>Dikarya</taxon>
        <taxon>Ascomycota</taxon>
        <taxon>Pezizomycotina</taxon>
        <taxon>Dothideomycetes</taxon>
        <taxon>Pleosporomycetidae</taxon>
        <taxon>Pleosporales</taxon>
        <taxon>Massarineae</taxon>
        <taxon>Didymosphaeriaceae</taxon>
        <taxon>Pseudopithomyces</taxon>
    </lineage>
</organism>
<dbReference type="PANTHER" id="PTHR23520">
    <property type="entry name" value="TRANSPORTER, PUTATIVE (AFU_ORTHOLOGUE AFUA_3G04000)-RELATED"/>
    <property type="match status" value="1"/>
</dbReference>
<feature type="transmembrane region" description="Helical" evidence="3">
    <location>
        <begin position="38"/>
        <end position="55"/>
    </location>
</feature>
<dbReference type="AlphaFoldDB" id="A0AAN6M875"/>
<dbReference type="Pfam" id="PF07690">
    <property type="entry name" value="MFS_1"/>
    <property type="match status" value="1"/>
</dbReference>
<evidence type="ECO:0000256" key="2">
    <source>
        <dbReference type="SAM" id="MobiDB-lite"/>
    </source>
</evidence>
<dbReference type="EMBL" id="WVTA01000001">
    <property type="protein sequence ID" value="KAK3216867.1"/>
    <property type="molecule type" value="Genomic_DNA"/>
</dbReference>
<proteinExistence type="predicted"/>
<keyword evidence="3" id="KW-1133">Transmembrane helix</keyword>
<feature type="transmembrane region" description="Helical" evidence="3">
    <location>
        <begin position="98"/>
        <end position="128"/>
    </location>
</feature>
<comment type="caution">
    <text evidence="4">The sequence shown here is derived from an EMBL/GenBank/DDBJ whole genome shotgun (WGS) entry which is preliminary data.</text>
</comment>
<sequence>MSVRATIPRALSWLAHELGLQTMKTAGKDVYFLILSRYLRLFAYGAVALILALYFEKLGFSDAQIGLFMTLTLLGDVVVSLLLTLLADALGRRNTLVLGAVSMAVSGAVFALTSNYAALLLAAIVGVISPTGNEIGPFRAIEESTLAHLVSEEKRSDVFTWAMFWIYTALGCGMGVLALFLSGKCEHEADKEGVQSDGEREPLLGENGRAASPPLSPVVKKRARWWDAFSQISKPTRWTLFKLCSVFFLDSLGSGMVPFSLINFYLERKFDLEKGKLGGIMSATWFISTIGNIFAASLAKRIGLIQAMVATHLPSSIFLALLPAPSGLPLTICLLVARAVLNSMDQAPRAAFLSVVVLPQERTAVMGVVNILKTLSQSAGPWATGLLAGHNHFWVAFVAAGSLKGTYDLLLLAFFAGRVYQPAEPGVVGETITDDVGQNNNRAPETNSNVLEDESEVDASSAMKIPSVPEDGALVASPFLVTEGSSAAKPRP</sequence>
<evidence type="ECO:0008006" key="6">
    <source>
        <dbReference type="Google" id="ProtNLM"/>
    </source>
</evidence>
<dbReference type="InterPro" id="IPR036259">
    <property type="entry name" value="MFS_trans_sf"/>
</dbReference>
<evidence type="ECO:0000256" key="1">
    <source>
        <dbReference type="ARBA" id="ARBA00004141"/>
    </source>
</evidence>
<evidence type="ECO:0000313" key="4">
    <source>
        <dbReference type="EMBL" id="KAK3216867.1"/>
    </source>
</evidence>
<dbReference type="Proteomes" id="UP001280581">
    <property type="component" value="Unassembled WGS sequence"/>
</dbReference>
<keyword evidence="3" id="KW-0472">Membrane</keyword>
<dbReference type="PANTHER" id="PTHR23520:SF5">
    <property type="entry name" value="TRANSPORTER, PUTATIVE (AFU_ORTHOLOGUE AFUA_3G04000)-RELATED"/>
    <property type="match status" value="1"/>
</dbReference>
<keyword evidence="5" id="KW-1185">Reference proteome</keyword>
<comment type="subcellular location">
    <subcellularLocation>
        <location evidence="1">Membrane</location>
        <topology evidence="1">Multi-pass membrane protein</topology>
    </subcellularLocation>
</comment>
<feature type="transmembrane region" description="Helical" evidence="3">
    <location>
        <begin position="317"/>
        <end position="341"/>
    </location>
</feature>
<dbReference type="InterPro" id="IPR011701">
    <property type="entry name" value="MFS"/>
</dbReference>
<evidence type="ECO:0000256" key="3">
    <source>
        <dbReference type="SAM" id="Phobius"/>
    </source>
</evidence>
<name>A0AAN6M875_9PLEO</name>
<dbReference type="SUPFAM" id="SSF103473">
    <property type="entry name" value="MFS general substrate transporter"/>
    <property type="match status" value="1"/>
</dbReference>
<feature type="region of interest" description="Disordered" evidence="2">
    <location>
        <begin position="191"/>
        <end position="215"/>
    </location>
</feature>
<feature type="compositionally biased region" description="Basic and acidic residues" evidence="2">
    <location>
        <begin position="191"/>
        <end position="203"/>
    </location>
</feature>
<feature type="transmembrane region" description="Helical" evidence="3">
    <location>
        <begin position="67"/>
        <end position="86"/>
    </location>
</feature>
<feature type="region of interest" description="Disordered" evidence="2">
    <location>
        <begin position="433"/>
        <end position="463"/>
    </location>
</feature>
<feature type="transmembrane region" description="Helical" evidence="3">
    <location>
        <begin position="240"/>
        <end position="265"/>
    </location>
</feature>
<dbReference type="GO" id="GO:0022857">
    <property type="term" value="F:transmembrane transporter activity"/>
    <property type="evidence" value="ECO:0007669"/>
    <property type="project" value="InterPro"/>
</dbReference>
<gene>
    <name evidence="4" type="ORF">GRF29_1g1250941</name>
</gene>
<feature type="transmembrane region" description="Helical" evidence="3">
    <location>
        <begin position="158"/>
        <end position="181"/>
    </location>
</feature>
<accession>A0AAN6M875</accession>
<evidence type="ECO:0000313" key="5">
    <source>
        <dbReference type="Proteomes" id="UP001280581"/>
    </source>
</evidence>
<feature type="compositionally biased region" description="Polar residues" evidence="2">
    <location>
        <begin position="436"/>
        <end position="450"/>
    </location>
</feature>
<protein>
    <recommendedName>
        <fullName evidence="6">Major facilitator superfamily (MFS) profile domain-containing protein</fullName>
    </recommendedName>
</protein>
<keyword evidence="3" id="KW-0812">Transmembrane</keyword>
<dbReference type="GO" id="GO:0000329">
    <property type="term" value="C:fungal-type vacuole membrane"/>
    <property type="evidence" value="ECO:0007669"/>
    <property type="project" value="TreeGrafter"/>
</dbReference>
<reference evidence="4 5" key="1">
    <citation type="submission" date="2021-02" db="EMBL/GenBank/DDBJ databases">
        <title>Genome assembly of Pseudopithomyces chartarum.</title>
        <authorList>
            <person name="Jauregui R."/>
            <person name="Singh J."/>
            <person name="Voisey C."/>
        </authorList>
    </citation>
    <scope>NUCLEOTIDE SEQUENCE [LARGE SCALE GENOMIC DNA]</scope>
    <source>
        <strain evidence="4 5">AGR01</strain>
    </source>
</reference>